<evidence type="ECO:0000313" key="1">
    <source>
        <dbReference type="EMBL" id="CAF1026447.1"/>
    </source>
</evidence>
<name>A0A814SRC3_9BILA</name>
<dbReference type="EMBL" id="CAJNOH010000394">
    <property type="protein sequence ID" value="CAF1026447.1"/>
    <property type="molecule type" value="Genomic_DNA"/>
</dbReference>
<sequence length="414" mass="44700">MHSGIYTIPGSGYIQLTLNGTLNNPIIIQGAPNESRPIIQGPQTGPNAQNVINIQGSNFMVKYIAYTKGSRGIRLGPGVTKNAIFDCIYIYNITGMAFSANDVGNEYVNITLRNSEMTNTNAVAATTGECVYLGCENDGCRIRDSLIDHNYCHDTLGSSGGSRAGFQVKSGSYNVTLRNNVCYNVVGPCILVYDDYDRGRNLIDGNLAINAGTADVGIQCTSGATITNNIVINANIAGIAVMQNSIYSVVNYIRNITINHNTVYMSKTDACLRLNGITNKNIVIMNNVLYCGSQPSIKASNDLTGVLIYANAHNGTVSATGIRWYGTFPVSNNVFTNVTAYNFYPAVGSLLINNGSYLCYQPPLYDYNGMVRSTTTPTVGAYEYSTTTNPGCATIKQYKCGSCYATVPKYRLFP</sequence>
<evidence type="ECO:0000313" key="2">
    <source>
        <dbReference type="EMBL" id="CAF1150864.1"/>
    </source>
</evidence>
<dbReference type="SMART" id="SM00710">
    <property type="entry name" value="PbH1"/>
    <property type="match status" value="6"/>
</dbReference>
<dbReference type="InterPro" id="IPR011050">
    <property type="entry name" value="Pectin_lyase_fold/virulence"/>
</dbReference>
<reference evidence="2" key="1">
    <citation type="submission" date="2021-02" db="EMBL/GenBank/DDBJ databases">
        <authorList>
            <person name="Nowell W R."/>
        </authorList>
    </citation>
    <scope>NUCLEOTIDE SEQUENCE</scope>
</reference>
<dbReference type="InterPro" id="IPR012334">
    <property type="entry name" value="Pectin_lyas_fold"/>
</dbReference>
<dbReference type="SUPFAM" id="SSF51126">
    <property type="entry name" value="Pectin lyase-like"/>
    <property type="match status" value="1"/>
</dbReference>
<evidence type="ECO:0008006" key="4">
    <source>
        <dbReference type="Google" id="ProtNLM"/>
    </source>
</evidence>
<dbReference type="Gene3D" id="2.160.20.10">
    <property type="entry name" value="Single-stranded right-handed beta-helix, Pectin lyase-like"/>
    <property type="match status" value="1"/>
</dbReference>
<protein>
    <recommendedName>
        <fullName evidence="4">Right handed beta helix domain-containing protein</fullName>
    </recommendedName>
</protein>
<dbReference type="EMBL" id="CAJNOL010000645">
    <property type="protein sequence ID" value="CAF1150864.1"/>
    <property type="molecule type" value="Genomic_DNA"/>
</dbReference>
<organism evidence="2 3">
    <name type="scientific">Rotaria sordida</name>
    <dbReference type="NCBI Taxonomy" id="392033"/>
    <lineage>
        <taxon>Eukaryota</taxon>
        <taxon>Metazoa</taxon>
        <taxon>Spiralia</taxon>
        <taxon>Gnathifera</taxon>
        <taxon>Rotifera</taxon>
        <taxon>Eurotatoria</taxon>
        <taxon>Bdelloidea</taxon>
        <taxon>Philodinida</taxon>
        <taxon>Philodinidae</taxon>
        <taxon>Rotaria</taxon>
    </lineage>
</organism>
<gene>
    <name evidence="2" type="ORF">JXQ802_LOCUS21722</name>
    <name evidence="1" type="ORF">PYM288_LOCUS15900</name>
</gene>
<proteinExistence type="predicted"/>
<accession>A0A814SRC3</accession>
<keyword evidence="3" id="KW-1185">Reference proteome</keyword>
<dbReference type="Proteomes" id="UP000663870">
    <property type="component" value="Unassembled WGS sequence"/>
</dbReference>
<dbReference type="InterPro" id="IPR006626">
    <property type="entry name" value="PbH1"/>
</dbReference>
<comment type="caution">
    <text evidence="2">The sequence shown here is derived from an EMBL/GenBank/DDBJ whole genome shotgun (WGS) entry which is preliminary data.</text>
</comment>
<dbReference type="AlphaFoldDB" id="A0A814SRC3"/>
<evidence type="ECO:0000313" key="3">
    <source>
        <dbReference type="Proteomes" id="UP000663870"/>
    </source>
</evidence>
<dbReference type="Proteomes" id="UP000663854">
    <property type="component" value="Unassembled WGS sequence"/>
</dbReference>